<dbReference type="CDD" id="cd06529">
    <property type="entry name" value="S24_LexA-like"/>
    <property type="match status" value="1"/>
</dbReference>
<dbReference type="Pfam" id="PF00717">
    <property type="entry name" value="Peptidase_S24"/>
    <property type="match status" value="1"/>
</dbReference>
<reference evidence="2 3" key="1">
    <citation type="submission" date="2023-01" db="EMBL/GenBank/DDBJ databases">
        <title>Novel species of the genus Vogesella isolated from rivers.</title>
        <authorList>
            <person name="Lu H."/>
        </authorList>
    </citation>
    <scope>NUCLEOTIDE SEQUENCE [LARGE SCALE GENOMIC DNA]</scope>
    <source>
        <strain evidence="2 3">DC21W</strain>
    </source>
</reference>
<dbReference type="InterPro" id="IPR039418">
    <property type="entry name" value="LexA-like"/>
</dbReference>
<accession>A0ABT5ITM6</accession>
<organism evidence="2 3">
    <name type="scientific">Vogesella aquatica</name>
    <dbReference type="NCBI Taxonomy" id="2984206"/>
    <lineage>
        <taxon>Bacteria</taxon>
        <taxon>Pseudomonadati</taxon>
        <taxon>Pseudomonadota</taxon>
        <taxon>Betaproteobacteria</taxon>
        <taxon>Neisseriales</taxon>
        <taxon>Chromobacteriaceae</taxon>
        <taxon>Vogesella</taxon>
    </lineage>
</organism>
<evidence type="ECO:0000313" key="3">
    <source>
        <dbReference type="Proteomes" id="UP001219956"/>
    </source>
</evidence>
<keyword evidence="3" id="KW-1185">Reference proteome</keyword>
<dbReference type="EMBL" id="JAQQLF010000002">
    <property type="protein sequence ID" value="MDC7715912.1"/>
    <property type="molecule type" value="Genomic_DNA"/>
</dbReference>
<name>A0ABT5ITM6_9NEIS</name>
<proteinExistence type="predicted"/>
<dbReference type="RefSeq" id="WP_272750395.1">
    <property type="nucleotide sequence ID" value="NZ_JAQQLF010000002.1"/>
</dbReference>
<dbReference type="Gene3D" id="2.10.109.10">
    <property type="entry name" value="Umud Fragment, subunit A"/>
    <property type="match status" value="1"/>
</dbReference>
<sequence>MSDQAATLMVLLGDSMIGEVIGTGDILIVNCSITQSHGMTVLAEEFTVKRLFRRGTRVALIPENPPPAYRAARRAGTVDLGRDQVLHQAVLLAMPLFALVDDCSVYPSCERVFYPDFSKSIVVVTAVRLCINQECMPILSL</sequence>
<dbReference type="Proteomes" id="UP001219956">
    <property type="component" value="Unassembled WGS sequence"/>
</dbReference>
<evidence type="ECO:0000259" key="1">
    <source>
        <dbReference type="Pfam" id="PF00717"/>
    </source>
</evidence>
<feature type="domain" description="Peptidase S24/S26A/S26B/S26C" evidence="1">
    <location>
        <begin position="5"/>
        <end position="65"/>
    </location>
</feature>
<protein>
    <submittedName>
        <fullName evidence="2">S24 family peptidase</fullName>
    </submittedName>
</protein>
<dbReference type="InterPro" id="IPR015927">
    <property type="entry name" value="Peptidase_S24_S26A/B/C"/>
</dbReference>
<dbReference type="InterPro" id="IPR036286">
    <property type="entry name" value="LexA/Signal_pep-like_sf"/>
</dbReference>
<dbReference type="SUPFAM" id="SSF51306">
    <property type="entry name" value="LexA/Signal peptidase"/>
    <property type="match status" value="1"/>
</dbReference>
<comment type="caution">
    <text evidence="2">The sequence shown here is derived from an EMBL/GenBank/DDBJ whole genome shotgun (WGS) entry which is preliminary data.</text>
</comment>
<gene>
    <name evidence="2" type="ORF">PQU95_01570</name>
</gene>
<evidence type="ECO:0000313" key="2">
    <source>
        <dbReference type="EMBL" id="MDC7715912.1"/>
    </source>
</evidence>